<organism evidence="7">
    <name type="scientific">marine metagenome</name>
    <dbReference type="NCBI Taxonomy" id="408172"/>
    <lineage>
        <taxon>unclassified sequences</taxon>
        <taxon>metagenomes</taxon>
        <taxon>ecological metagenomes</taxon>
    </lineage>
</organism>
<evidence type="ECO:0000256" key="4">
    <source>
        <dbReference type="ARBA" id="ARBA00023027"/>
    </source>
</evidence>
<dbReference type="Pfam" id="PF01653">
    <property type="entry name" value="DNA_ligase_aden"/>
    <property type="match status" value="2"/>
</dbReference>
<dbReference type="EMBL" id="UINC01083770">
    <property type="protein sequence ID" value="SVC29802.1"/>
    <property type="molecule type" value="Genomic_DNA"/>
</dbReference>
<dbReference type="GO" id="GO:0006281">
    <property type="term" value="P:DNA repair"/>
    <property type="evidence" value="ECO:0007669"/>
    <property type="project" value="InterPro"/>
</dbReference>
<dbReference type="SUPFAM" id="SSF56091">
    <property type="entry name" value="DNA ligase/mRNA capping enzyme, catalytic domain"/>
    <property type="match status" value="1"/>
</dbReference>
<evidence type="ECO:0000256" key="1">
    <source>
        <dbReference type="ARBA" id="ARBA00012722"/>
    </source>
</evidence>
<evidence type="ECO:0000256" key="3">
    <source>
        <dbReference type="ARBA" id="ARBA00022705"/>
    </source>
</evidence>
<dbReference type="SUPFAM" id="SSF50249">
    <property type="entry name" value="Nucleic acid-binding proteins"/>
    <property type="match status" value="1"/>
</dbReference>
<dbReference type="EC" id="6.5.1.2" evidence="1"/>
<keyword evidence="3" id="KW-0235">DNA replication</keyword>
<dbReference type="Gene3D" id="1.10.287.610">
    <property type="entry name" value="Helix hairpin bin"/>
    <property type="match status" value="1"/>
</dbReference>
<dbReference type="GO" id="GO:0006260">
    <property type="term" value="P:DNA replication"/>
    <property type="evidence" value="ECO:0007669"/>
    <property type="project" value="UniProtKB-KW"/>
</dbReference>
<dbReference type="SMART" id="SM00532">
    <property type="entry name" value="LIGANc"/>
    <property type="match status" value="1"/>
</dbReference>
<dbReference type="GO" id="GO:0003911">
    <property type="term" value="F:DNA ligase (NAD+) activity"/>
    <property type="evidence" value="ECO:0007669"/>
    <property type="project" value="UniProtKB-EC"/>
</dbReference>
<feature type="domain" description="NAD-dependent DNA ligase N-terminal" evidence="6">
    <location>
        <begin position="3"/>
        <end position="372"/>
    </location>
</feature>
<proteinExistence type="predicted"/>
<dbReference type="Pfam" id="PF03120">
    <property type="entry name" value="OB_DNA_ligase"/>
    <property type="match status" value="1"/>
</dbReference>
<dbReference type="AlphaFoldDB" id="A0A382L3B8"/>
<dbReference type="InterPro" id="IPR004150">
    <property type="entry name" value="NAD_DNA_ligase_OB"/>
</dbReference>
<sequence>MTYNELKKIVQYHCHLYYDVNRPEVDDKDFDKLYNQLEKVEKAQGWCDPDSPTLYVGGTTGKIKHPYKLYSLNKVYDKAEIGTEFTVETPKLDGANLTLIYRNKMINLAITRGDGEFGEDITHLTPGLRGIPEYAKDCVVNGECVTDNEVDNFRNYVSGALGLLDLNEFRSRNIRFIAHDLLGEQMNYTAKIKILSNAGFHTVFDTICANYPQDGLVYRINDWKICENLGYTSKYPRFAIALKERNSLVATTTLKDVLWTVGRTGAVNPIGLVEPVVLDGATVSRVTLHNMEFIKNQDLGLGDLIELERAGGVIPKFNKVIQHSNHGLKIEQRHAEAAVGHALRRVGPRLYCVDESQHDTVKLLEYFIKTIDLKGLGPA</sequence>
<dbReference type="InterPro" id="IPR013840">
    <property type="entry name" value="DNAligase_N"/>
</dbReference>
<dbReference type="Gene3D" id="2.40.50.140">
    <property type="entry name" value="Nucleic acid-binding proteins"/>
    <property type="match status" value="1"/>
</dbReference>
<name>A0A382L3B8_9ZZZZ</name>
<evidence type="ECO:0000256" key="2">
    <source>
        <dbReference type="ARBA" id="ARBA00022598"/>
    </source>
</evidence>
<dbReference type="Gene3D" id="3.30.470.30">
    <property type="entry name" value="DNA ligase/mRNA capping enzyme"/>
    <property type="match status" value="1"/>
</dbReference>
<dbReference type="InterPro" id="IPR012340">
    <property type="entry name" value="NA-bd_OB-fold"/>
</dbReference>
<evidence type="ECO:0000256" key="5">
    <source>
        <dbReference type="ARBA" id="ARBA00034005"/>
    </source>
</evidence>
<keyword evidence="4" id="KW-0520">NAD</keyword>
<reference evidence="7" key="1">
    <citation type="submission" date="2018-05" db="EMBL/GenBank/DDBJ databases">
        <authorList>
            <person name="Lanie J.A."/>
            <person name="Ng W.-L."/>
            <person name="Kazmierczak K.M."/>
            <person name="Andrzejewski T.M."/>
            <person name="Davidsen T.M."/>
            <person name="Wayne K.J."/>
            <person name="Tettelin H."/>
            <person name="Glass J.I."/>
            <person name="Rusch D."/>
            <person name="Podicherti R."/>
            <person name="Tsui H.-C.T."/>
            <person name="Winkler M.E."/>
        </authorList>
    </citation>
    <scope>NUCLEOTIDE SEQUENCE</scope>
</reference>
<evidence type="ECO:0000313" key="7">
    <source>
        <dbReference type="EMBL" id="SVC29802.1"/>
    </source>
</evidence>
<keyword evidence="2" id="KW-0436">Ligase</keyword>
<evidence type="ECO:0000259" key="6">
    <source>
        <dbReference type="SMART" id="SM00532"/>
    </source>
</evidence>
<dbReference type="InterPro" id="IPR013839">
    <property type="entry name" value="DNAligase_adenylation"/>
</dbReference>
<accession>A0A382L3B8</accession>
<feature type="non-terminal residue" evidence="7">
    <location>
        <position position="379"/>
    </location>
</feature>
<protein>
    <recommendedName>
        <fullName evidence="1">DNA ligase (NAD(+))</fullName>
        <ecNumber evidence="1">6.5.1.2</ecNumber>
    </recommendedName>
</protein>
<comment type="catalytic activity">
    <reaction evidence="5">
        <text>NAD(+) + (deoxyribonucleotide)n-3'-hydroxyl + 5'-phospho-(deoxyribonucleotide)m = (deoxyribonucleotide)n+m + AMP + beta-nicotinamide D-nucleotide.</text>
        <dbReference type="EC" id="6.5.1.2"/>
    </reaction>
</comment>
<gene>
    <name evidence="7" type="ORF">METZ01_LOCUS282656</name>
</gene>